<feature type="region of interest" description="Disordered" evidence="1">
    <location>
        <begin position="253"/>
        <end position="276"/>
    </location>
</feature>
<gene>
    <name evidence="2" type="ORF">PTTG_29872</name>
</gene>
<dbReference type="EMBL" id="ADAS02001072">
    <property type="protein sequence ID" value="OAV86497.1"/>
    <property type="molecule type" value="Genomic_DNA"/>
</dbReference>
<evidence type="ECO:0000313" key="4">
    <source>
        <dbReference type="Proteomes" id="UP000005240"/>
    </source>
</evidence>
<dbReference type="OrthoDB" id="2500006at2759"/>
<feature type="compositionally biased region" description="Polar residues" evidence="1">
    <location>
        <begin position="253"/>
        <end position="267"/>
    </location>
</feature>
<reference evidence="3" key="4">
    <citation type="submission" date="2025-05" db="UniProtKB">
        <authorList>
            <consortium name="EnsemblFungi"/>
        </authorList>
    </citation>
    <scope>IDENTIFICATION</scope>
    <source>
        <strain evidence="3">isolate 1-1 / race 1 (BBBD)</strain>
    </source>
</reference>
<keyword evidence="4" id="KW-1185">Reference proteome</keyword>
<protein>
    <submittedName>
        <fullName evidence="2 3">Uncharacterized protein</fullName>
    </submittedName>
</protein>
<proteinExistence type="predicted"/>
<reference evidence="2" key="2">
    <citation type="submission" date="2016-05" db="EMBL/GenBank/DDBJ databases">
        <title>Comparative analysis highlights variable genome content of wheat rusts and divergence of the mating loci.</title>
        <authorList>
            <person name="Cuomo C.A."/>
            <person name="Bakkeren G."/>
            <person name="Szabo L."/>
            <person name="Khalil H."/>
            <person name="Joly D."/>
            <person name="Goldberg J."/>
            <person name="Young S."/>
            <person name="Zeng Q."/>
            <person name="Fellers J."/>
        </authorList>
    </citation>
    <scope>NUCLEOTIDE SEQUENCE [LARGE SCALE GENOMIC DNA]</scope>
    <source>
        <strain evidence="2">1-1 BBBD Race 1</strain>
    </source>
</reference>
<evidence type="ECO:0000256" key="1">
    <source>
        <dbReference type="SAM" id="MobiDB-lite"/>
    </source>
</evidence>
<evidence type="ECO:0000313" key="2">
    <source>
        <dbReference type="EMBL" id="OAV86497.1"/>
    </source>
</evidence>
<organism evidence="2">
    <name type="scientific">Puccinia triticina (isolate 1-1 / race 1 (BBBD))</name>
    <name type="common">Brown leaf rust fungus</name>
    <dbReference type="NCBI Taxonomy" id="630390"/>
    <lineage>
        <taxon>Eukaryota</taxon>
        <taxon>Fungi</taxon>
        <taxon>Dikarya</taxon>
        <taxon>Basidiomycota</taxon>
        <taxon>Pucciniomycotina</taxon>
        <taxon>Pucciniomycetes</taxon>
        <taxon>Pucciniales</taxon>
        <taxon>Pucciniaceae</taxon>
        <taxon>Puccinia</taxon>
    </lineage>
</organism>
<dbReference type="VEuPathDB" id="FungiDB:PTTG_29872"/>
<evidence type="ECO:0000313" key="3">
    <source>
        <dbReference type="EnsemblFungi" id="PTTG_29872-t43_1-p1"/>
    </source>
</evidence>
<accession>A0A180G1H8</accession>
<reference evidence="2" key="1">
    <citation type="submission" date="2009-11" db="EMBL/GenBank/DDBJ databases">
        <authorList>
            <consortium name="The Broad Institute Genome Sequencing Platform"/>
            <person name="Ward D."/>
            <person name="Feldgarden M."/>
            <person name="Earl A."/>
            <person name="Young S.K."/>
            <person name="Zeng Q."/>
            <person name="Koehrsen M."/>
            <person name="Alvarado L."/>
            <person name="Berlin A."/>
            <person name="Bochicchio J."/>
            <person name="Borenstein D."/>
            <person name="Chapman S.B."/>
            <person name="Chen Z."/>
            <person name="Engels R."/>
            <person name="Freedman E."/>
            <person name="Gellesch M."/>
            <person name="Goldberg J."/>
            <person name="Griggs A."/>
            <person name="Gujja S."/>
            <person name="Heilman E."/>
            <person name="Heiman D."/>
            <person name="Hepburn T."/>
            <person name="Howarth C."/>
            <person name="Jen D."/>
            <person name="Larson L."/>
            <person name="Lewis B."/>
            <person name="Mehta T."/>
            <person name="Park D."/>
            <person name="Pearson M."/>
            <person name="Roberts A."/>
            <person name="Saif S."/>
            <person name="Shea T."/>
            <person name="Shenoy N."/>
            <person name="Sisk P."/>
            <person name="Stolte C."/>
            <person name="Sykes S."/>
            <person name="Thomson T."/>
            <person name="Walk T."/>
            <person name="White J."/>
            <person name="Yandava C."/>
            <person name="Izard J."/>
            <person name="Baranova O.V."/>
            <person name="Blanton J.M."/>
            <person name="Tanner A.C."/>
            <person name="Dewhirst F.E."/>
            <person name="Haas B."/>
            <person name="Nusbaum C."/>
            <person name="Birren B."/>
        </authorList>
    </citation>
    <scope>NUCLEOTIDE SEQUENCE [LARGE SCALE GENOMIC DNA]</scope>
    <source>
        <strain evidence="2">1-1 BBBD Race 1</strain>
    </source>
</reference>
<sequence length="444" mass="48149">MSGLFFPSRSPSIYSISTDYAPTNPFNEDGDSVTSLGLLQTPPHLREAIRHIFDGEFPTPFNVRAHSDSHTSGPGSPLDVMSNHVPAPVIGDNLREGETFGDRRNRLLAAAASPAYPPMPEIDGRPWSEQDEQYDLEDTISSRHSAIGLIEPSPTHGSNLQTNPPVVNDLANRCWDDHIANSFNSTYAAGFPNPTILDGTYHADDSARSNHSMSSVGLDVRPPLTAGMIAATDPSPQSWPSQDAAHNDIATSISSWPSIEDNSSDSSYVPPKPAKKRLRVAAEQVSETPSHPAKPRLRDARGRFISARSHTLIKAIDMAPPDVPTASASRPTAVETAANTFFNSLSASPEFNFGFGMPDPLQAHLSLNMQPPTLPASRVLPVSGGNLTPDDPRIQFRAAFLQLSEVLDTFIKSSNPSRHDWGDVCTISEALFTAQKFYIDSCRF</sequence>
<dbReference type="Proteomes" id="UP000005240">
    <property type="component" value="Unassembled WGS sequence"/>
</dbReference>
<dbReference type="AlphaFoldDB" id="A0A180G1H8"/>
<name>A0A180G1H8_PUCT1</name>
<dbReference type="EnsemblFungi" id="PTTG_29872-t43_1">
    <property type="protein sequence ID" value="PTTG_29872-t43_1-p1"/>
    <property type="gene ID" value="PTTG_29872"/>
</dbReference>
<reference evidence="3 4" key="3">
    <citation type="journal article" date="2017" name="G3 (Bethesda)">
        <title>Comparative analysis highlights variable genome content of wheat rusts and divergence of the mating loci.</title>
        <authorList>
            <person name="Cuomo C.A."/>
            <person name="Bakkeren G."/>
            <person name="Khalil H.B."/>
            <person name="Panwar V."/>
            <person name="Joly D."/>
            <person name="Linning R."/>
            <person name="Sakthikumar S."/>
            <person name="Song X."/>
            <person name="Adiconis X."/>
            <person name="Fan L."/>
            <person name="Goldberg J.M."/>
            <person name="Levin J.Z."/>
            <person name="Young S."/>
            <person name="Zeng Q."/>
            <person name="Anikster Y."/>
            <person name="Bruce M."/>
            <person name="Wang M."/>
            <person name="Yin C."/>
            <person name="McCallum B."/>
            <person name="Szabo L.J."/>
            <person name="Hulbert S."/>
            <person name="Chen X."/>
            <person name="Fellers J.P."/>
        </authorList>
    </citation>
    <scope>NUCLEOTIDE SEQUENCE</scope>
    <source>
        <strain evidence="3">isolate 1-1 / race 1 (BBBD)</strain>
        <strain evidence="4">Isolate 1-1 / race 1 (BBBD)</strain>
    </source>
</reference>